<evidence type="ECO:0000313" key="3">
    <source>
        <dbReference type="EMBL" id="GGZ17099.1"/>
    </source>
</evidence>
<dbReference type="SMART" id="SM00530">
    <property type="entry name" value="HTH_XRE"/>
    <property type="match status" value="1"/>
</dbReference>
<name>A0A918PNB2_9BACT</name>
<dbReference type="NCBIfam" id="TIGR02607">
    <property type="entry name" value="antidote_HigA"/>
    <property type="match status" value="1"/>
</dbReference>
<accession>A0A918PNB2</accession>
<evidence type="ECO:0000256" key="1">
    <source>
        <dbReference type="ARBA" id="ARBA00023125"/>
    </source>
</evidence>
<evidence type="ECO:0000259" key="2">
    <source>
        <dbReference type="PROSITE" id="PS50943"/>
    </source>
</evidence>
<sequence>MERHVETYIHPGRIFFEEVVKPNKLKLGEVADLLQVSRLTVSKIVNEKSGISPNIALRIQTVFGGSADIWTRMQNKYDMALAVKEFNRNSPNLKKFERGKKKSCETIIKKK</sequence>
<dbReference type="RefSeq" id="WP_018474047.1">
    <property type="nucleotide sequence ID" value="NZ_BMWX01000001.1"/>
</dbReference>
<dbReference type="EMBL" id="BMWX01000001">
    <property type="protein sequence ID" value="GGZ17099.1"/>
    <property type="molecule type" value="Genomic_DNA"/>
</dbReference>
<reference evidence="3" key="1">
    <citation type="journal article" date="2014" name="Int. J. Syst. Evol. Microbiol.">
        <title>Complete genome sequence of Corynebacterium casei LMG S-19264T (=DSM 44701T), isolated from a smear-ripened cheese.</title>
        <authorList>
            <consortium name="US DOE Joint Genome Institute (JGI-PGF)"/>
            <person name="Walter F."/>
            <person name="Albersmeier A."/>
            <person name="Kalinowski J."/>
            <person name="Ruckert C."/>
        </authorList>
    </citation>
    <scope>NUCLEOTIDE SEQUENCE</scope>
    <source>
        <strain evidence="3">KCTC 12368</strain>
    </source>
</reference>
<comment type="caution">
    <text evidence="3">The sequence shown here is derived from an EMBL/GenBank/DDBJ whole genome shotgun (WGS) entry which is preliminary data.</text>
</comment>
<gene>
    <name evidence="3" type="ORF">GCM10007049_06860</name>
</gene>
<dbReference type="Proteomes" id="UP000619457">
    <property type="component" value="Unassembled WGS sequence"/>
</dbReference>
<keyword evidence="4" id="KW-1185">Reference proteome</keyword>
<dbReference type="PROSITE" id="PS50943">
    <property type="entry name" value="HTH_CROC1"/>
    <property type="match status" value="1"/>
</dbReference>
<keyword evidence="1" id="KW-0238">DNA-binding</keyword>
<dbReference type="InterPro" id="IPR010982">
    <property type="entry name" value="Lambda_DNA-bd_dom_sf"/>
</dbReference>
<proteinExistence type="predicted"/>
<protein>
    <recommendedName>
        <fullName evidence="2">HTH cro/C1-type domain-containing protein</fullName>
    </recommendedName>
</protein>
<dbReference type="AlphaFoldDB" id="A0A918PNB2"/>
<feature type="domain" description="HTH cro/C1-type" evidence="2">
    <location>
        <begin position="23"/>
        <end position="70"/>
    </location>
</feature>
<dbReference type="GO" id="GO:0003677">
    <property type="term" value="F:DNA binding"/>
    <property type="evidence" value="ECO:0007669"/>
    <property type="project" value="UniProtKB-KW"/>
</dbReference>
<dbReference type="Gene3D" id="1.10.260.40">
    <property type="entry name" value="lambda repressor-like DNA-binding domains"/>
    <property type="match status" value="1"/>
</dbReference>
<evidence type="ECO:0000313" key="4">
    <source>
        <dbReference type="Proteomes" id="UP000619457"/>
    </source>
</evidence>
<dbReference type="Pfam" id="PF01381">
    <property type="entry name" value="HTH_3"/>
    <property type="match status" value="1"/>
</dbReference>
<dbReference type="PANTHER" id="PTHR36924:SF1">
    <property type="entry name" value="ANTITOXIN HIGA-1"/>
    <property type="match status" value="1"/>
</dbReference>
<organism evidence="3 4">
    <name type="scientific">Echinicola pacifica</name>
    <dbReference type="NCBI Taxonomy" id="346377"/>
    <lineage>
        <taxon>Bacteria</taxon>
        <taxon>Pseudomonadati</taxon>
        <taxon>Bacteroidota</taxon>
        <taxon>Cytophagia</taxon>
        <taxon>Cytophagales</taxon>
        <taxon>Cyclobacteriaceae</taxon>
        <taxon>Echinicola</taxon>
    </lineage>
</organism>
<dbReference type="InterPro" id="IPR013430">
    <property type="entry name" value="Toxin_antidote_HigA"/>
</dbReference>
<dbReference type="SUPFAM" id="SSF47413">
    <property type="entry name" value="lambda repressor-like DNA-binding domains"/>
    <property type="match status" value="1"/>
</dbReference>
<dbReference type="PANTHER" id="PTHR36924">
    <property type="entry name" value="ANTITOXIN HIGA-1"/>
    <property type="match status" value="1"/>
</dbReference>
<dbReference type="InterPro" id="IPR001387">
    <property type="entry name" value="Cro/C1-type_HTH"/>
</dbReference>
<reference evidence="3" key="2">
    <citation type="submission" date="2020-09" db="EMBL/GenBank/DDBJ databases">
        <authorList>
            <person name="Sun Q."/>
            <person name="Kim S."/>
        </authorList>
    </citation>
    <scope>NUCLEOTIDE SEQUENCE</scope>
    <source>
        <strain evidence="3">KCTC 12368</strain>
    </source>
</reference>